<dbReference type="Pfam" id="PF00692">
    <property type="entry name" value="dUTPase"/>
    <property type="match status" value="1"/>
</dbReference>
<evidence type="ECO:0000256" key="2">
    <source>
        <dbReference type="ARBA" id="ARBA00022750"/>
    </source>
</evidence>
<dbReference type="PROSITE" id="PS00141">
    <property type="entry name" value="ASP_PROTEASE"/>
    <property type="match status" value="1"/>
</dbReference>
<proteinExistence type="predicted"/>
<dbReference type="EMBL" id="VYZC01000137">
    <property type="protein sequence ID" value="NWS98492.1"/>
    <property type="molecule type" value="Genomic_DNA"/>
</dbReference>
<dbReference type="InterPro" id="IPR051592">
    <property type="entry name" value="HERV-K_Pro_peptidase_A2"/>
</dbReference>
<evidence type="ECO:0000256" key="1">
    <source>
        <dbReference type="ARBA" id="ARBA00022670"/>
    </source>
</evidence>
<evidence type="ECO:0000259" key="4">
    <source>
        <dbReference type="PROSITE" id="PS50175"/>
    </source>
</evidence>
<dbReference type="InterPro" id="IPR021109">
    <property type="entry name" value="Peptidase_aspartic_dom_sf"/>
</dbReference>
<evidence type="ECO:0000313" key="5">
    <source>
        <dbReference type="EMBL" id="NWS98492.1"/>
    </source>
</evidence>
<dbReference type="GO" id="GO:0004190">
    <property type="term" value="F:aspartic-type endopeptidase activity"/>
    <property type="evidence" value="ECO:0007669"/>
    <property type="project" value="UniProtKB-KW"/>
</dbReference>
<accession>A0A7K5JZ93</accession>
<comment type="caution">
    <text evidence="5">The sequence shown here is derived from an EMBL/GenBank/DDBJ whole genome shotgun (WGS) entry which is preliminary data.</text>
</comment>
<dbReference type="Proteomes" id="UP000525714">
    <property type="component" value="Unassembled WGS sequence"/>
</dbReference>
<protein>
    <submittedName>
        <fullName evidence="5">POK9 protein</fullName>
    </submittedName>
</protein>
<feature type="non-terminal residue" evidence="5">
    <location>
        <position position="1"/>
    </location>
</feature>
<dbReference type="SUPFAM" id="SSF50630">
    <property type="entry name" value="Acid proteases"/>
    <property type="match status" value="1"/>
</dbReference>
<dbReference type="InterPro" id="IPR001995">
    <property type="entry name" value="Peptidase_A2_cat"/>
</dbReference>
<dbReference type="Gene3D" id="2.70.40.10">
    <property type="match status" value="1"/>
</dbReference>
<keyword evidence="2" id="KW-0064">Aspartyl protease</keyword>
<sequence>SGSLGIDLATTVEETLIDRTVKLLSTGVYGPIKINGKSVGALLLGRSSAAIKGLTIVRGVTDADFTGEIKIMAKMDFSPLVIPQHSRIAQLVPLPQLLTGDPNNRRGEAGFGSTGDLALFSVALNSRPELLITITYRQQSLRVMALLDSGADITIFA</sequence>
<dbReference type="PANTHER" id="PTHR19422">
    <property type="entry name" value="GAG RETROVIRAL POLYPROTEIN"/>
    <property type="match status" value="1"/>
</dbReference>
<name>A0A7K5JZ93_9TYRA</name>
<keyword evidence="3" id="KW-0378">Hydrolase</keyword>
<dbReference type="AlphaFoldDB" id="A0A7K5JZ93"/>
<dbReference type="PANTHER" id="PTHR19422:SF123">
    <property type="entry name" value="RT1 CLASS I, LOCUS CE15"/>
    <property type="match status" value="1"/>
</dbReference>
<dbReference type="InterPro" id="IPR036157">
    <property type="entry name" value="dUTPase-like_sf"/>
</dbReference>
<evidence type="ECO:0000256" key="3">
    <source>
        <dbReference type="ARBA" id="ARBA00022801"/>
    </source>
</evidence>
<dbReference type="GO" id="GO:0006508">
    <property type="term" value="P:proteolysis"/>
    <property type="evidence" value="ECO:0007669"/>
    <property type="project" value="UniProtKB-KW"/>
</dbReference>
<gene>
    <name evidence="5" type="primary">Ervk9_0</name>
    <name evidence="5" type="ORF">MIOMAC_R06580</name>
</gene>
<dbReference type="InterPro" id="IPR001969">
    <property type="entry name" value="Aspartic_peptidase_AS"/>
</dbReference>
<reference evidence="5 6" key="1">
    <citation type="submission" date="2019-09" db="EMBL/GenBank/DDBJ databases">
        <title>Bird 10,000 Genomes (B10K) Project - Family phase.</title>
        <authorList>
            <person name="Zhang G."/>
        </authorList>
    </citation>
    <scope>NUCLEOTIDE SEQUENCE [LARGE SCALE GENOMIC DNA]</scope>
    <source>
        <strain evidence="5">B10K-DU-003-16</strain>
        <tissue evidence="5">Mixed tissue sample</tissue>
    </source>
</reference>
<feature type="non-terminal residue" evidence="5">
    <location>
        <position position="157"/>
    </location>
</feature>
<organism evidence="5 6">
    <name type="scientific">Mionectes macconnelli</name>
    <name type="common">McConnell's flycatcher</name>
    <dbReference type="NCBI Taxonomy" id="254557"/>
    <lineage>
        <taxon>Eukaryota</taxon>
        <taxon>Metazoa</taxon>
        <taxon>Chordata</taxon>
        <taxon>Craniata</taxon>
        <taxon>Vertebrata</taxon>
        <taxon>Euteleostomi</taxon>
        <taxon>Archelosauria</taxon>
        <taxon>Archosauria</taxon>
        <taxon>Dinosauria</taxon>
        <taxon>Saurischia</taxon>
        <taxon>Theropoda</taxon>
        <taxon>Coelurosauria</taxon>
        <taxon>Aves</taxon>
        <taxon>Neognathae</taxon>
        <taxon>Neoaves</taxon>
        <taxon>Telluraves</taxon>
        <taxon>Australaves</taxon>
        <taxon>Passeriformes</taxon>
        <taxon>Tyrannidae</taxon>
        <taxon>Mionectes</taxon>
    </lineage>
</organism>
<dbReference type="InterPro" id="IPR029054">
    <property type="entry name" value="dUTPase-like"/>
</dbReference>
<dbReference type="PROSITE" id="PS50175">
    <property type="entry name" value="ASP_PROT_RETROV"/>
    <property type="match status" value="1"/>
</dbReference>
<keyword evidence="6" id="KW-1185">Reference proteome</keyword>
<dbReference type="SUPFAM" id="SSF51283">
    <property type="entry name" value="dUTPase-like"/>
    <property type="match status" value="1"/>
</dbReference>
<evidence type="ECO:0000313" key="6">
    <source>
        <dbReference type="Proteomes" id="UP000525714"/>
    </source>
</evidence>
<feature type="domain" description="Peptidase A2" evidence="4">
    <location>
        <begin position="143"/>
        <end position="157"/>
    </location>
</feature>
<keyword evidence="1" id="KW-0645">Protease</keyword>